<sequence>MLANTVSRSGCCQTESRTLEHRSLSSSEEVTPAEQPEPAEASADPRDDDVLPDNLTDALAQASEATAKALERGAGRCIVELLLPEFWDPNSGAVFAEEGDQQRFWKLTRRFVEQMAEQSGRSHVRAVYPDIGVAAMLKNQWQDVTFHLSSLNDRKVFSEEDDLIVIAAPDPQGLQDVVRVSQQAEGSKPVVLFNPRLASGDAGIGLNVRRMRDRFLSTFVTTYSLRPIGDAGSVFRRYPSLWQVFMEDPSMPGRYKLAAERAERPAGDALDLILTEASGAELNADGEPGSGPGLLTQLGSTMASLQRFARSLSR</sequence>
<evidence type="ECO:0000313" key="3">
    <source>
        <dbReference type="EMBL" id="KAK9814519.1"/>
    </source>
</evidence>
<feature type="domain" description="DUF1995" evidence="2">
    <location>
        <begin position="52"/>
        <end position="271"/>
    </location>
</feature>
<dbReference type="PANTHER" id="PTHR35509">
    <property type="entry name" value="DOMAIN PROTEIN, PUTATIVE (DUF1995)-RELATED"/>
    <property type="match status" value="1"/>
</dbReference>
<evidence type="ECO:0000313" key="4">
    <source>
        <dbReference type="Proteomes" id="UP001489004"/>
    </source>
</evidence>
<dbReference type="EMBL" id="JALJOR010000007">
    <property type="protein sequence ID" value="KAK9814519.1"/>
    <property type="molecule type" value="Genomic_DNA"/>
</dbReference>
<name>A0AAW1Q2F6_9CHLO</name>
<dbReference type="Proteomes" id="UP001489004">
    <property type="component" value="Unassembled WGS sequence"/>
</dbReference>
<gene>
    <name evidence="3" type="ORF">WJX72_007274</name>
</gene>
<dbReference type="Pfam" id="PF09353">
    <property type="entry name" value="DUF1995"/>
    <property type="match status" value="1"/>
</dbReference>
<dbReference type="AlphaFoldDB" id="A0AAW1Q2F6"/>
<feature type="region of interest" description="Disordered" evidence="1">
    <location>
        <begin position="1"/>
        <end position="51"/>
    </location>
</feature>
<protein>
    <recommendedName>
        <fullName evidence="2">DUF1995 domain-containing protein</fullName>
    </recommendedName>
</protein>
<dbReference type="InterPro" id="IPR018962">
    <property type="entry name" value="DUF1995"/>
</dbReference>
<evidence type="ECO:0000259" key="2">
    <source>
        <dbReference type="Pfam" id="PF09353"/>
    </source>
</evidence>
<keyword evidence="4" id="KW-1185">Reference proteome</keyword>
<comment type="caution">
    <text evidence="3">The sequence shown here is derived from an EMBL/GenBank/DDBJ whole genome shotgun (WGS) entry which is preliminary data.</text>
</comment>
<feature type="compositionally biased region" description="Polar residues" evidence="1">
    <location>
        <begin position="1"/>
        <end position="16"/>
    </location>
</feature>
<proteinExistence type="predicted"/>
<feature type="compositionally biased region" description="Low complexity" evidence="1">
    <location>
        <begin position="28"/>
        <end position="42"/>
    </location>
</feature>
<organism evidence="3 4">
    <name type="scientific">[Myrmecia] bisecta</name>
    <dbReference type="NCBI Taxonomy" id="41462"/>
    <lineage>
        <taxon>Eukaryota</taxon>
        <taxon>Viridiplantae</taxon>
        <taxon>Chlorophyta</taxon>
        <taxon>core chlorophytes</taxon>
        <taxon>Trebouxiophyceae</taxon>
        <taxon>Trebouxiales</taxon>
        <taxon>Trebouxiaceae</taxon>
        <taxon>Myrmecia</taxon>
    </lineage>
</organism>
<reference evidence="3 4" key="1">
    <citation type="journal article" date="2024" name="Nat. Commun.">
        <title>Phylogenomics reveals the evolutionary origins of lichenization in chlorophyte algae.</title>
        <authorList>
            <person name="Puginier C."/>
            <person name="Libourel C."/>
            <person name="Otte J."/>
            <person name="Skaloud P."/>
            <person name="Haon M."/>
            <person name="Grisel S."/>
            <person name="Petersen M."/>
            <person name="Berrin J.G."/>
            <person name="Delaux P.M."/>
            <person name="Dal Grande F."/>
            <person name="Keller J."/>
        </authorList>
    </citation>
    <scope>NUCLEOTIDE SEQUENCE [LARGE SCALE GENOMIC DNA]</scope>
    <source>
        <strain evidence="3 4">SAG 2043</strain>
    </source>
</reference>
<dbReference type="PANTHER" id="PTHR35509:SF1">
    <property type="entry name" value="DOMAIN PROTEIN, PUTATIVE (DUF1995)-RELATED"/>
    <property type="match status" value="1"/>
</dbReference>
<dbReference type="InterPro" id="IPR053021">
    <property type="entry name" value="Chloroplast_ADK"/>
</dbReference>
<evidence type="ECO:0000256" key="1">
    <source>
        <dbReference type="SAM" id="MobiDB-lite"/>
    </source>
</evidence>
<accession>A0AAW1Q2F6</accession>